<evidence type="ECO:0000313" key="8">
    <source>
        <dbReference type="Proteomes" id="UP000030748"/>
    </source>
</evidence>
<comment type="domain">
    <text evidence="6">The EXKPK motif is conserved in inositol-pentakisphosphate 2-kinases of both family 1 and 2.</text>
</comment>
<dbReference type="STRING" id="4155.A0A022QW17"/>
<comment type="catalytic activity">
    <reaction evidence="6">
        <text>1D-myo-inositol 1,3,4,5,6-pentakisphosphate + ATP = 1D-myo-inositol hexakisphosphate + ADP + H(+)</text>
        <dbReference type="Rhea" id="RHEA:20313"/>
        <dbReference type="ChEBI" id="CHEBI:15378"/>
        <dbReference type="ChEBI" id="CHEBI:30616"/>
        <dbReference type="ChEBI" id="CHEBI:57733"/>
        <dbReference type="ChEBI" id="CHEBI:58130"/>
        <dbReference type="ChEBI" id="CHEBI:456216"/>
        <dbReference type="EC" id="2.7.1.158"/>
    </reaction>
</comment>
<dbReference type="EMBL" id="KI630820">
    <property type="protein sequence ID" value="EYU32907.1"/>
    <property type="molecule type" value="Genomic_DNA"/>
</dbReference>
<evidence type="ECO:0000313" key="7">
    <source>
        <dbReference type="EMBL" id="EYU32907.1"/>
    </source>
</evidence>
<evidence type="ECO:0000256" key="3">
    <source>
        <dbReference type="ARBA" id="ARBA00022741"/>
    </source>
</evidence>
<evidence type="ECO:0000256" key="2">
    <source>
        <dbReference type="ARBA" id="ARBA00022679"/>
    </source>
</evidence>
<evidence type="ECO:0000256" key="6">
    <source>
        <dbReference type="RuleBase" id="RU364126"/>
    </source>
</evidence>
<evidence type="ECO:0000256" key="5">
    <source>
        <dbReference type="ARBA" id="ARBA00022840"/>
    </source>
</evidence>
<name>A0A022QW17_ERYGU</name>
<dbReference type="GO" id="GO:0005634">
    <property type="term" value="C:nucleus"/>
    <property type="evidence" value="ECO:0000318"/>
    <property type="project" value="GO_Central"/>
</dbReference>
<keyword evidence="2 6" id="KW-0808">Transferase</keyword>
<dbReference type="Proteomes" id="UP000030748">
    <property type="component" value="Unassembled WGS sequence"/>
</dbReference>
<keyword evidence="4 6" id="KW-0418">Kinase</keyword>
<dbReference type="PANTHER" id="PTHR14456:SF2">
    <property type="entry name" value="INOSITOL-PENTAKISPHOSPHATE 2-KINASE"/>
    <property type="match status" value="1"/>
</dbReference>
<dbReference type="Gene3D" id="3.30.200.110">
    <property type="entry name" value="Inositol-pentakisphosphate 2-kinase, N-lobe"/>
    <property type="match status" value="1"/>
</dbReference>
<dbReference type="GO" id="GO:0005524">
    <property type="term" value="F:ATP binding"/>
    <property type="evidence" value="ECO:0007669"/>
    <property type="project" value="UniProtKB-KW"/>
</dbReference>
<keyword evidence="3 6" id="KW-0547">Nucleotide-binding</keyword>
<evidence type="ECO:0000256" key="4">
    <source>
        <dbReference type="ARBA" id="ARBA00022777"/>
    </source>
</evidence>
<dbReference type="InterPro" id="IPR009286">
    <property type="entry name" value="Ins_P5_2-kin"/>
</dbReference>
<protein>
    <recommendedName>
        <fullName evidence="1 6">Inositol-pentakisphosphate 2-kinase</fullName>
        <ecNumber evidence="1 6">2.7.1.158</ecNumber>
    </recommendedName>
</protein>
<dbReference type="EC" id="2.7.1.158" evidence="1 6"/>
<sequence>MAEVLQEKDADEWAYRGEGAVNLVLAYCGSSPRFVGKVLRIQKVSNKVSKYENHHSALTKDERLLWGKFEGIVAARTREIAEQMYVQKVMCPLLGSEHVDAGIRILVSREFLKAVEHKVLLQRPAWRVDAAKVNPLCDSVLVIADHSIFPSVRGILKEDFCLSVEIKPKGGFLPTSDFIAEENAVKKRITRFKMHQALKLRDGVISQISKYDPLDLFSGSKDGVQNAFKSLFLTPQNNFRVFLNGSLIFGGMDGAADCVSYTVDQAFQDGIKRVIVAKDGMHSKYFLELVTETVIKSGLLNLLLEVQKLDAIDIEGAIHAYYDLVSLPCVICRQKGENKLSGRYSPIHLMSKHEKLKVVRDYLISATGKDLSMMISFRPRKSMDVESPHRSVLLKSINQTFDYKASFIDLDMKPLKKMEYYYELDQKIVSCYVQMVKDDEEIQNGVGIDGSLNSYIAKWK</sequence>
<dbReference type="AlphaFoldDB" id="A0A022QW17"/>
<dbReference type="OrthoDB" id="272370at2759"/>
<gene>
    <name evidence="7" type="ORF">MIMGU_mgv1a006028mg</name>
</gene>
<organism evidence="7 8">
    <name type="scientific">Erythranthe guttata</name>
    <name type="common">Yellow monkey flower</name>
    <name type="synonym">Mimulus guttatus</name>
    <dbReference type="NCBI Taxonomy" id="4155"/>
    <lineage>
        <taxon>Eukaryota</taxon>
        <taxon>Viridiplantae</taxon>
        <taxon>Streptophyta</taxon>
        <taxon>Embryophyta</taxon>
        <taxon>Tracheophyta</taxon>
        <taxon>Spermatophyta</taxon>
        <taxon>Magnoliopsida</taxon>
        <taxon>eudicotyledons</taxon>
        <taxon>Gunneridae</taxon>
        <taxon>Pentapetalae</taxon>
        <taxon>asterids</taxon>
        <taxon>lamiids</taxon>
        <taxon>Lamiales</taxon>
        <taxon>Phrymaceae</taxon>
        <taxon>Erythranthe</taxon>
    </lineage>
</organism>
<dbReference type="Pfam" id="PF06090">
    <property type="entry name" value="Ins_P5_2-kin"/>
    <property type="match status" value="1"/>
</dbReference>
<keyword evidence="8" id="KW-1185">Reference proteome</keyword>
<dbReference type="eggNOG" id="KOG4749">
    <property type="taxonomic scope" value="Eukaryota"/>
</dbReference>
<evidence type="ECO:0000256" key="1">
    <source>
        <dbReference type="ARBA" id="ARBA00012023"/>
    </source>
</evidence>
<dbReference type="PANTHER" id="PTHR14456">
    <property type="entry name" value="INOSITOL POLYPHOSPHATE KINASE 1"/>
    <property type="match status" value="1"/>
</dbReference>
<dbReference type="GO" id="GO:0035299">
    <property type="term" value="F:inositol-1,3,4,5,6-pentakisphosphate 2-kinase activity"/>
    <property type="evidence" value="ECO:0000318"/>
    <property type="project" value="GO_Central"/>
</dbReference>
<comment type="function">
    <text evidence="6">Phosphorylates Ins(1,3,4,5,6)P5 at position 2 to form Ins(1,2,3,4,5,6)P6 (InsP6 or phytate).</text>
</comment>
<proteinExistence type="predicted"/>
<reference evidence="7 8" key="1">
    <citation type="journal article" date="2013" name="Proc. Natl. Acad. Sci. U.S.A.">
        <title>Fine-scale variation in meiotic recombination in Mimulus inferred from population shotgun sequencing.</title>
        <authorList>
            <person name="Hellsten U."/>
            <person name="Wright K.M."/>
            <person name="Jenkins J."/>
            <person name="Shu S."/>
            <person name="Yuan Y."/>
            <person name="Wessler S.R."/>
            <person name="Schmutz J."/>
            <person name="Willis J.H."/>
            <person name="Rokhsar D.S."/>
        </authorList>
    </citation>
    <scope>NUCLEOTIDE SEQUENCE [LARGE SCALE GENOMIC DNA]</scope>
    <source>
        <strain evidence="8">cv. DUN x IM62</strain>
    </source>
</reference>
<dbReference type="GO" id="GO:0032958">
    <property type="term" value="P:inositol phosphate biosynthetic process"/>
    <property type="evidence" value="ECO:0000318"/>
    <property type="project" value="GO_Central"/>
</dbReference>
<accession>A0A022QW17</accession>
<keyword evidence="5 6" id="KW-0067">ATP-binding</keyword>
<dbReference type="InterPro" id="IPR043001">
    <property type="entry name" value="IP5_2-K_N_lobe"/>
</dbReference>